<organism evidence="2 3">
    <name type="scientific">Canavalia gladiata</name>
    <name type="common">Sword bean</name>
    <name type="synonym">Dolichos gladiatus</name>
    <dbReference type="NCBI Taxonomy" id="3824"/>
    <lineage>
        <taxon>Eukaryota</taxon>
        <taxon>Viridiplantae</taxon>
        <taxon>Streptophyta</taxon>
        <taxon>Embryophyta</taxon>
        <taxon>Tracheophyta</taxon>
        <taxon>Spermatophyta</taxon>
        <taxon>Magnoliopsida</taxon>
        <taxon>eudicotyledons</taxon>
        <taxon>Gunneridae</taxon>
        <taxon>Pentapetalae</taxon>
        <taxon>rosids</taxon>
        <taxon>fabids</taxon>
        <taxon>Fabales</taxon>
        <taxon>Fabaceae</taxon>
        <taxon>Papilionoideae</taxon>
        <taxon>50 kb inversion clade</taxon>
        <taxon>NPAAA clade</taxon>
        <taxon>indigoferoid/millettioid clade</taxon>
        <taxon>Phaseoleae</taxon>
        <taxon>Canavalia</taxon>
    </lineage>
</organism>
<gene>
    <name evidence="2" type="ORF">VNO77_01376</name>
</gene>
<evidence type="ECO:0000313" key="2">
    <source>
        <dbReference type="EMBL" id="KAK7359416.1"/>
    </source>
</evidence>
<evidence type="ECO:0000256" key="1">
    <source>
        <dbReference type="SAM" id="MobiDB-lite"/>
    </source>
</evidence>
<proteinExistence type="predicted"/>
<keyword evidence="3" id="KW-1185">Reference proteome</keyword>
<name>A0AAN9MRS1_CANGL</name>
<dbReference type="Proteomes" id="UP001367508">
    <property type="component" value="Unassembled WGS sequence"/>
</dbReference>
<dbReference type="AlphaFoldDB" id="A0AAN9MRS1"/>
<dbReference type="EMBL" id="JAYMYQ010000001">
    <property type="protein sequence ID" value="KAK7359416.1"/>
    <property type="molecule type" value="Genomic_DNA"/>
</dbReference>
<protein>
    <submittedName>
        <fullName evidence="2">Uncharacterized protein</fullName>
    </submittedName>
</protein>
<comment type="caution">
    <text evidence="2">The sequence shown here is derived from an EMBL/GenBank/DDBJ whole genome shotgun (WGS) entry which is preliminary data.</text>
</comment>
<sequence>MFNSSSKQHSEVAFQTSSQKQKSESKPLRENILILILLKWKLLKNEIQGTEVLSLIKLHSRNIGTQET</sequence>
<accession>A0AAN9MRS1</accession>
<reference evidence="2 3" key="1">
    <citation type="submission" date="2024-01" db="EMBL/GenBank/DDBJ databases">
        <title>The genomes of 5 underutilized Papilionoideae crops provide insights into root nodulation and disease resistanc.</title>
        <authorList>
            <person name="Jiang F."/>
        </authorList>
    </citation>
    <scope>NUCLEOTIDE SEQUENCE [LARGE SCALE GENOMIC DNA]</scope>
    <source>
        <strain evidence="2">LVBAO_FW01</strain>
        <tissue evidence="2">Leaves</tissue>
    </source>
</reference>
<feature type="region of interest" description="Disordered" evidence="1">
    <location>
        <begin position="1"/>
        <end position="26"/>
    </location>
</feature>
<evidence type="ECO:0000313" key="3">
    <source>
        <dbReference type="Proteomes" id="UP001367508"/>
    </source>
</evidence>